<feature type="region of interest" description="Disordered" evidence="1">
    <location>
        <begin position="1"/>
        <end position="56"/>
    </location>
</feature>
<proteinExistence type="predicted"/>
<evidence type="ECO:0000256" key="1">
    <source>
        <dbReference type="SAM" id="MobiDB-lite"/>
    </source>
</evidence>
<sequence length="124" mass="13392">MFYKARRRAEGPMPQGGTPCRRVRRAVRPENPTSPEGPVSVGGGAPGGPPDTTIRVSAEGANKHSKRYLLFESLLSAGIVGGKLTELNIHSEHAFISDRCLWLREAECKAIVFDLRSCCVGSSL</sequence>
<evidence type="ECO:0000313" key="2">
    <source>
        <dbReference type="EMBL" id="ACO35237.1"/>
    </source>
</evidence>
<organismHost>
    <name type="scientific">Psittaciformes</name>
    <name type="common">parrots and others</name>
    <dbReference type="NCBI Taxonomy" id="9223"/>
</organismHost>
<evidence type="ECO:0000313" key="3">
    <source>
        <dbReference type="Proteomes" id="UP000167857"/>
    </source>
</evidence>
<organismHost>
    <name type="scientific">Gracula</name>
    <dbReference type="NCBI Taxonomy" id="116991"/>
</organismHost>
<protein>
    <submittedName>
        <fullName evidence="2">Uncharacterized protein</fullName>
    </submittedName>
</protein>
<dbReference type="EMBL" id="FJ685979">
    <property type="protein sequence ID" value="ACO35237.1"/>
    <property type="molecule type" value="Genomic_DNA"/>
</dbReference>
<name>C1JK45_BFDV</name>
<accession>C1JK45</accession>
<reference evidence="2 3" key="1">
    <citation type="submission" date="2009-02" db="EMBL/GenBank/DDBJ databases">
        <title>Genetic Analysis of Beak and Feather Disease Viruses Isolated from Psittacines Bird in Thailand.</title>
        <authorList>
            <consortium name="Mahidol University"/>
            <person name="Sariya L."/>
            <person name="Promphiram P."/>
            <person name="Chocharine W."/>
            <person name="Tungsudjai S."/>
            <person name="Phonarkngean R."/>
            <person name="Rattanakorn P."/>
            <person name="Chaichoun K."/>
        </authorList>
    </citation>
    <scope>NUCLEOTIDE SEQUENCE [LARGE SCALE GENOMIC DNA]</scope>
    <source>
        <strain evidence="2">BFDV7</strain>
    </source>
</reference>
<organism evidence="2 3">
    <name type="scientific">Beak and feather disease virus</name>
    <name type="common">BFDV</name>
    <dbReference type="NCBI Taxonomy" id="77856"/>
    <lineage>
        <taxon>Viruses</taxon>
        <taxon>Monodnaviria</taxon>
        <taxon>Shotokuvirae</taxon>
        <taxon>Cressdnaviricota</taxon>
        <taxon>Arfiviricetes</taxon>
        <taxon>Cirlivirales</taxon>
        <taxon>Circoviridae</taxon>
        <taxon>Circovirus</taxon>
        <taxon>Circovirus parrot</taxon>
    </lineage>
</organism>
<dbReference type="Proteomes" id="UP000167857">
    <property type="component" value="Segment"/>
</dbReference>